<evidence type="ECO:0008006" key="4">
    <source>
        <dbReference type="Google" id="ProtNLM"/>
    </source>
</evidence>
<dbReference type="InParanoid" id="A0A3G9J6N2"/>
<evidence type="ECO:0000256" key="1">
    <source>
        <dbReference type="SAM" id="SignalP"/>
    </source>
</evidence>
<protein>
    <recommendedName>
        <fullName evidence="4">DUF5050 domain-containing protein</fullName>
    </recommendedName>
</protein>
<evidence type="ECO:0000313" key="2">
    <source>
        <dbReference type="EMBL" id="BBH26680.1"/>
    </source>
</evidence>
<keyword evidence="3" id="KW-1185">Reference proteome</keyword>
<dbReference type="KEGG" id="ebm:SG0102_16140"/>
<reference evidence="2 3" key="1">
    <citation type="submission" date="2018-11" db="EMBL/GenBank/DDBJ databases">
        <title>Novel Erysipelotrichaceae bacterium isolated from small intestine of a swine.</title>
        <authorList>
            <person name="Kim J.S."/>
            <person name="Choe H."/>
            <person name="Lee Y.R."/>
            <person name="Kim K.M."/>
            <person name="Park D.S."/>
        </authorList>
    </citation>
    <scope>NUCLEOTIDE SEQUENCE [LARGE SCALE GENOMIC DNA]</scope>
    <source>
        <strain evidence="2 3">SG0102</strain>
    </source>
</reference>
<evidence type="ECO:0000313" key="3">
    <source>
        <dbReference type="Proteomes" id="UP000268059"/>
    </source>
</evidence>
<keyword evidence="1" id="KW-0732">Signal</keyword>
<accession>A0A3G9J6N2</accession>
<proteinExistence type="predicted"/>
<feature type="chain" id="PRO_5018103049" description="DUF5050 domain-containing protein" evidence="1">
    <location>
        <begin position="25"/>
        <end position="129"/>
    </location>
</feature>
<dbReference type="Proteomes" id="UP000268059">
    <property type="component" value="Chromosome"/>
</dbReference>
<dbReference type="EMBL" id="AP019309">
    <property type="protein sequence ID" value="BBH26680.1"/>
    <property type="molecule type" value="Genomic_DNA"/>
</dbReference>
<dbReference type="AlphaFoldDB" id="A0A3G9J6N2"/>
<sequence length="129" mass="14761">MKKTLCVLISALTMESGAIMQVHAQDAYQFIEYDHANKIGNYYFKNDALKGICYSTSKNGPYTTVQQDTYSYAFTNGKYLFYSKYNGNVGDLLKYDLAHKTSKTILKKINSYDQASHYILFEKGTKNKL</sequence>
<dbReference type="RefSeq" id="WP_125119516.1">
    <property type="nucleotide sequence ID" value="NZ_AP019309.1"/>
</dbReference>
<organism evidence="2 3">
    <name type="scientific">Intestinibaculum porci</name>
    <dbReference type="NCBI Taxonomy" id="2487118"/>
    <lineage>
        <taxon>Bacteria</taxon>
        <taxon>Bacillati</taxon>
        <taxon>Bacillota</taxon>
        <taxon>Erysipelotrichia</taxon>
        <taxon>Erysipelotrichales</taxon>
        <taxon>Erysipelotrichaceae</taxon>
        <taxon>Intestinibaculum</taxon>
    </lineage>
</organism>
<name>A0A3G9J6N2_9FIRM</name>
<feature type="signal peptide" evidence="1">
    <location>
        <begin position="1"/>
        <end position="24"/>
    </location>
</feature>
<gene>
    <name evidence="2" type="ORF">SG0102_16140</name>
</gene>